<keyword evidence="3" id="KW-1185">Reference proteome</keyword>
<dbReference type="SUPFAM" id="SSF141086">
    <property type="entry name" value="Agglutinin HPA-like"/>
    <property type="match status" value="1"/>
</dbReference>
<dbReference type="PANTHER" id="PTHR46938">
    <property type="entry name" value="DISCOIDIN-1 SUBUNIT A-RELATED-RELATED"/>
    <property type="match status" value="1"/>
</dbReference>
<proteinExistence type="predicted"/>
<dbReference type="GO" id="GO:0070492">
    <property type="term" value="F:oligosaccharide binding"/>
    <property type="evidence" value="ECO:0007669"/>
    <property type="project" value="TreeGrafter"/>
</dbReference>
<comment type="caution">
    <text evidence="2">The sequence shown here is derived from an EMBL/GenBank/DDBJ whole genome shotgun (WGS) entry which is preliminary data.</text>
</comment>
<dbReference type="Pfam" id="PF09458">
    <property type="entry name" value="H_lectin"/>
    <property type="match status" value="1"/>
</dbReference>
<dbReference type="RefSeq" id="WP_034452226.1">
    <property type="nucleotide sequence ID" value="NZ_LIGK01000010.1"/>
</dbReference>
<evidence type="ECO:0000313" key="2">
    <source>
        <dbReference type="EMBL" id="RAK18310.1"/>
    </source>
</evidence>
<dbReference type="GO" id="GO:0098636">
    <property type="term" value="C:protein complex involved in cell adhesion"/>
    <property type="evidence" value="ECO:0007669"/>
    <property type="project" value="TreeGrafter"/>
</dbReference>
<dbReference type="PANTHER" id="PTHR46938:SF1">
    <property type="entry name" value="DISCOIDIN-1 SUBUNIT A-RELATED"/>
    <property type="match status" value="1"/>
</dbReference>
<dbReference type="GO" id="GO:0046871">
    <property type="term" value="F:N-acetylgalactosamine binding"/>
    <property type="evidence" value="ECO:0007669"/>
    <property type="project" value="TreeGrafter"/>
</dbReference>
<dbReference type="OrthoDB" id="7658568at2"/>
<reference evidence="2 3" key="1">
    <citation type="submission" date="2018-06" db="EMBL/GenBank/DDBJ databases">
        <title>Genomic Encyclopedia of Archaeal and Bacterial Type Strains, Phase II (KMG-II): from individual species to whole genera.</title>
        <authorList>
            <person name="Goeker M."/>
        </authorList>
    </citation>
    <scope>NUCLEOTIDE SEQUENCE [LARGE SCALE GENOMIC DNA]</scope>
    <source>
        <strain evidence="2 3">DSM 22011</strain>
    </source>
</reference>
<dbReference type="GO" id="GO:0009986">
    <property type="term" value="C:cell surface"/>
    <property type="evidence" value="ECO:0007669"/>
    <property type="project" value="TreeGrafter"/>
</dbReference>
<dbReference type="InterPro" id="IPR052487">
    <property type="entry name" value="Galactose-binding_lectin"/>
</dbReference>
<dbReference type="AlphaFoldDB" id="A0A327YB70"/>
<accession>A0A327YB70</accession>
<evidence type="ECO:0000259" key="1">
    <source>
        <dbReference type="Pfam" id="PF09458"/>
    </source>
</evidence>
<dbReference type="GO" id="GO:0045335">
    <property type="term" value="C:phagocytic vesicle"/>
    <property type="evidence" value="ECO:0007669"/>
    <property type="project" value="TreeGrafter"/>
</dbReference>
<dbReference type="GO" id="GO:0030247">
    <property type="term" value="F:polysaccharide binding"/>
    <property type="evidence" value="ECO:0007669"/>
    <property type="project" value="TreeGrafter"/>
</dbReference>
<keyword evidence="2" id="KW-0430">Lectin</keyword>
<dbReference type="InterPro" id="IPR037221">
    <property type="entry name" value="H-type_lectin_dom_sf"/>
</dbReference>
<sequence length="120" mass="13609">MRRMDGRRIGVDQGNTDIFSDFSQGGDMWTGTGARERRRPVTFSEPFRAPPLVQVSLSLWDFAEGANLRADISADDVTETGFDLVFRTWSDTRVARARMSWIAIGEVHSDDDWDLSQPVR</sequence>
<dbReference type="InterPro" id="IPR019019">
    <property type="entry name" value="H-type_lectin_domain"/>
</dbReference>
<dbReference type="Proteomes" id="UP000249165">
    <property type="component" value="Unassembled WGS sequence"/>
</dbReference>
<gene>
    <name evidence="2" type="ORF">ATI53_101329</name>
</gene>
<name>A0A327YB70_9RHOB</name>
<protein>
    <submittedName>
        <fullName evidence="2">H-type lectin domain-containing protein</fullName>
    </submittedName>
</protein>
<organism evidence="2 3">
    <name type="scientific">Salipiger aestuarii</name>
    <dbReference type="NCBI Taxonomy" id="568098"/>
    <lineage>
        <taxon>Bacteria</taxon>
        <taxon>Pseudomonadati</taxon>
        <taxon>Pseudomonadota</taxon>
        <taxon>Alphaproteobacteria</taxon>
        <taxon>Rhodobacterales</taxon>
        <taxon>Roseobacteraceae</taxon>
        <taxon>Salipiger</taxon>
    </lineage>
</organism>
<dbReference type="EMBL" id="QLMG01000013">
    <property type="protein sequence ID" value="RAK18310.1"/>
    <property type="molecule type" value="Genomic_DNA"/>
</dbReference>
<dbReference type="Gene3D" id="2.60.40.2080">
    <property type="match status" value="1"/>
</dbReference>
<dbReference type="GO" id="GO:0098609">
    <property type="term" value="P:cell-cell adhesion"/>
    <property type="evidence" value="ECO:0007669"/>
    <property type="project" value="TreeGrafter"/>
</dbReference>
<evidence type="ECO:0000313" key="3">
    <source>
        <dbReference type="Proteomes" id="UP000249165"/>
    </source>
</evidence>
<feature type="domain" description="H-type lectin" evidence="1">
    <location>
        <begin position="39"/>
        <end position="104"/>
    </location>
</feature>